<evidence type="ECO:0000256" key="10">
    <source>
        <dbReference type="HAMAP-Rule" id="MF_02019"/>
    </source>
</evidence>
<dbReference type="HAMAP" id="MF_02019">
    <property type="entry name" value="MurF"/>
    <property type="match status" value="1"/>
</dbReference>
<evidence type="ECO:0000256" key="8">
    <source>
        <dbReference type="ARBA" id="ARBA00023306"/>
    </source>
</evidence>
<dbReference type="UniPathway" id="UPA00219"/>
<protein>
    <recommendedName>
        <fullName evidence="10 11">UDP-N-acetylmuramoyl-tripeptide--D-alanyl-D-alanine ligase</fullName>
        <ecNumber evidence="10 11">6.3.2.10</ecNumber>
    </recommendedName>
    <alternativeName>
        <fullName evidence="10">D-alanyl-D-alanine-adding enzyme</fullName>
    </alternativeName>
</protein>
<dbReference type="NCBIfam" id="TIGR01143">
    <property type="entry name" value="murF"/>
    <property type="match status" value="1"/>
</dbReference>
<dbReference type="OrthoDB" id="9801978at2"/>
<dbReference type="InterPro" id="IPR036615">
    <property type="entry name" value="Mur_ligase_C_dom_sf"/>
</dbReference>
<evidence type="ECO:0000259" key="13">
    <source>
        <dbReference type="Pfam" id="PF02875"/>
    </source>
</evidence>
<dbReference type="Proteomes" id="UP000244223">
    <property type="component" value="Unassembled WGS sequence"/>
</dbReference>
<dbReference type="RefSeq" id="WP_107865389.1">
    <property type="nucleotide sequence ID" value="NZ_QAON01000005.1"/>
</dbReference>
<dbReference type="InterPro" id="IPR051046">
    <property type="entry name" value="MurCDEF_CellWall_CoF430Synth"/>
</dbReference>
<dbReference type="GO" id="GO:0071555">
    <property type="term" value="P:cell wall organization"/>
    <property type="evidence" value="ECO:0007669"/>
    <property type="project" value="UniProtKB-KW"/>
</dbReference>
<evidence type="ECO:0000256" key="3">
    <source>
        <dbReference type="ARBA" id="ARBA00022618"/>
    </source>
</evidence>
<dbReference type="EMBL" id="QAON01000005">
    <property type="protein sequence ID" value="PTQ89876.1"/>
    <property type="molecule type" value="Genomic_DNA"/>
</dbReference>
<dbReference type="InterPro" id="IPR000713">
    <property type="entry name" value="Mur_ligase_N"/>
</dbReference>
<sequence>MKLSVIAQKTQGQLIGHDLDVYQFSTDTRAIQANDVFIALSGAKFDANDFVEQAVAAGAVAAIVTRHQPALAIPQIVVTNSHQALGQLAQAWREQFDLVRVAITGSSGKTTTKELTASIFRQAGTTLATLGNKNNDIGVPLTLLRLQAEHQYGVFELGANHQGEIAYTSGLVQPHAALINNIGTAHLEGFGGRAGIAKAKGEIFSGLVEGGTAVINADDEYADYHRQLCAGRKIINFSVNKQADVFATDIKRGAGGAYQFNLHIAQQSIPIQLQLIGQHNVANALAAACLAWACGLSLVHIQQGLNQAQGAAGRMVLHRCQPFTLIDDTYNANPNSVKAAIDELALCVGRKIVVLGAMGELGADAAALHQEVGAYARAKQIDALYAVGAYAHELATGFGDNAQVFIEHAPLIDALKSELAQAVTVLVKGSRSARMESVVQAFVAV</sequence>
<comment type="subcellular location">
    <subcellularLocation>
        <location evidence="10 11">Cytoplasm</location>
    </subcellularLocation>
</comment>
<keyword evidence="16" id="KW-1185">Reference proteome</keyword>
<accession>A0A2T5J0R2</accession>
<evidence type="ECO:0000256" key="4">
    <source>
        <dbReference type="ARBA" id="ARBA00022741"/>
    </source>
</evidence>
<dbReference type="InterPro" id="IPR035911">
    <property type="entry name" value="MurE/MurF_N"/>
</dbReference>
<dbReference type="InterPro" id="IPR004101">
    <property type="entry name" value="Mur_ligase_C"/>
</dbReference>
<dbReference type="SUPFAM" id="SSF63418">
    <property type="entry name" value="MurE/MurF N-terminal domain"/>
    <property type="match status" value="1"/>
</dbReference>
<dbReference type="Gene3D" id="3.40.1190.10">
    <property type="entry name" value="Mur-like, catalytic domain"/>
    <property type="match status" value="1"/>
</dbReference>
<dbReference type="Gene3D" id="3.40.1390.10">
    <property type="entry name" value="MurE/MurF, N-terminal domain"/>
    <property type="match status" value="1"/>
</dbReference>
<dbReference type="Pfam" id="PF01225">
    <property type="entry name" value="Mur_ligase"/>
    <property type="match status" value="1"/>
</dbReference>
<keyword evidence="4 10" id="KW-0547">Nucleotide-binding</keyword>
<dbReference type="InterPro" id="IPR013221">
    <property type="entry name" value="Mur_ligase_cen"/>
</dbReference>
<proteinExistence type="inferred from homology"/>
<dbReference type="SUPFAM" id="SSF53244">
    <property type="entry name" value="MurD-like peptide ligases, peptide-binding domain"/>
    <property type="match status" value="1"/>
</dbReference>
<keyword evidence="7 10" id="KW-0573">Peptidoglycan synthesis</keyword>
<comment type="pathway">
    <text evidence="10 11">Cell wall biogenesis; peptidoglycan biosynthesis.</text>
</comment>
<dbReference type="GO" id="GO:0047480">
    <property type="term" value="F:UDP-N-acetylmuramoyl-tripeptide-D-alanyl-D-alanine ligase activity"/>
    <property type="evidence" value="ECO:0007669"/>
    <property type="project" value="UniProtKB-UniRule"/>
</dbReference>
<keyword evidence="3 10" id="KW-0132">Cell division</keyword>
<evidence type="ECO:0000259" key="14">
    <source>
        <dbReference type="Pfam" id="PF08245"/>
    </source>
</evidence>
<evidence type="ECO:0000259" key="12">
    <source>
        <dbReference type="Pfam" id="PF01225"/>
    </source>
</evidence>
<feature type="binding site" evidence="10">
    <location>
        <begin position="105"/>
        <end position="111"/>
    </location>
    <ligand>
        <name>ATP</name>
        <dbReference type="ChEBI" id="CHEBI:30616"/>
    </ligand>
</feature>
<comment type="similarity">
    <text evidence="10">Belongs to the MurCDEF family. MurF subfamily.</text>
</comment>
<feature type="domain" description="Mur ligase N-terminal catalytic" evidence="12">
    <location>
        <begin position="24"/>
        <end position="92"/>
    </location>
</feature>
<dbReference type="GO" id="GO:0008766">
    <property type="term" value="F:UDP-N-acetylmuramoylalanyl-D-glutamyl-2,6-diaminopimelate-D-alanyl-D-alanine ligase activity"/>
    <property type="evidence" value="ECO:0007669"/>
    <property type="project" value="RHEA"/>
</dbReference>
<dbReference type="PANTHER" id="PTHR43024:SF1">
    <property type="entry name" value="UDP-N-ACETYLMURAMOYL-TRIPEPTIDE--D-ALANYL-D-ALANINE LIGASE"/>
    <property type="match status" value="1"/>
</dbReference>
<keyword evidence="2 10" id="KW-0436">Ligase</keyword>
<evidence type="ECO:0000256" key="1">
    <source>
        <dbReference type="ARBA" id="ARBA00022490"/>
    </source>
</evidence>
<dbReference type="AlphaFoldDB" id="A0A2T5J0R2"/>
<dbReference type="GO" id="GO:0008360">
    <property type="term" value="P:regulation of cell shape"/>
    <property type="evidence" value="ECO:0007669"/>
    <property type="project" value="UniProtKB-KW"/>
</dbReference>
<evidence type="ECO:0000256" key="2">
    <source>
        <dbReference type="ARBA" id="ARBA00022598"/>
    </source>
</evidence>
<comment type="function">
    <text evidence="10 11">Involved in cell wall formation. Catalyzes the final step in the synthesis of UDP-N-acetylmuramoyl-pentapeptide, the precursor of murein.</text>
</comment>
<evidence type="ECO:0000256" key="7">
    <source>
        <dbReference type="ARBA" id="ARBA00022984"/>
    </source>
</evidence>
<evidence type="ECO:0000256" key="9">
    <source>
        <dbReference type="ARBA" id="ARBA00023316"/>
    </source>
</evidence>
<dbReference type="PANTHER" id="PTHR43024">
    <property type="entry name" value="UDP-N-ACETYLMURAMOYL-TRIPEPTIDE--D-ALANYL-D-ALANINE LIGASE"/>
    <property type="match status" value="1"/>
</dbReference>
<dbReference type="GO" id="GO:0005524">
    <property type="term" value="F:ATP binding"/>
    <property type="evidence" value="ECO:0007669"/>
    <property type="project" value="UniProtKB-UniRule"/>
</dbReference>
<keyword evidence="1 10" id="KW-0963">Cytoplasm</keyword>
<keyword evidence="9 10" id="KW-0961">Cell wall biogenesis/degradation</keyword>
<dbReference type="GO" id="GO:0051301">
    <property type="term" value="P:cell division"/>
    <property type="evidence" value="ECO:0007669"/>
    <property type="project" value="UniProtKB-KW"/>
</dbReference>
<dbReference type="InterPro" id="IPR036565">
    <property type="entry name" value="Mur-like_cat_sf"/>
</dbReference>
<keyword evidence="6 10" id="KW-0133">Cell shape</keyword>
<dbReference type="EC" id="6.3.2.10" evidence="10 11"/>
<dbReference type="GO" id="GO:0009252">
    <property type="term" value="P:peptidoglycan biosynthetic process"/>
    <property type="evidence" value="ECO:0007669"/>
    <property type="project" value="UniProtKB-UniRule"/>
</dbReference>
<gene>
    <name evidence="10" type="primary">murF</name>
    <name evidence="15" type="ORF">C8N29_105204</name>
</gene>
<evidence type="ECO:0000256" key="6">
    <source>
        <dbReference type="ARBA" id="ARBA00022960"/>
    </source>
</evidence>
<evidence type="ECO:0000313" key="16">
    <source>
        <dbReference type="Proteomes" id="UP000244223"/>
    </source>
</evidence>
<evidence type="ECO:0000313" key="15">
    <source>
        <dbReference type="EMBL" id="PTQ89876.1"/>
    </source>
</evidence>
<dbReference type="Pfam" id="PF02875">
    <property type="entry name" value="Mur_ligase_C"/>
    <property type="match status" value="1"/>
</dbReference>
<feature type="domain" description="Mur ligase central" evidence="14">
    <location>
        <begin position="103"/>
        <end position="291"/>
    </location>
</feature>
<dbReference type="Gene3D" id="3.90.190.20">
    <property type="entry name" value="Mur ligase, C-terminal domain"/>
    <property type="match status" value="1"/>
</dbReference>
<name>A0A2T5J0R2_9GAMM</name>
<comment type="catalytic activity">
    <reaction evidence="10 11">
        <text>D-alanyl-D-alanine + UDP-N-acetyl-alpha-D-muramoyl-L-alanyl-gamma-D-glutamyl-meso-2,6-diaminopimelate + ATP = UDP-N-acetyl-alpha-D-muramoyl-L-alanyl-gamma-D-glutamyl-meso-2,6-diaminopimeloyl-D-alanyl-D-alanine + ADP + phosphate + H(+)</text>
        <dbReference type="Rhea" id="RHEA:28374"/>
        <dbReference type="ChEBI" id="CHEBI:15378"/>
        <dbReference type="ChEBI" id="CHEBI:30616"/>
        <dbReference type="ChEBI" id="CHEBI:43474"/>
        <dbReference type="ChEBI" id="CHEBI:57822"/>
        <dbReference type="ChEBI" id="CHEBI:61386"/>
        <dbReference type="ChEBI" id="CHEBI:83905"/>
        <dbReference type="ChEBI" id="CHEBI:456216"/>
        <dbReference type="EC" id="6.3.2.10"/>
    </reaction>
</comment>
<keyword evidence="8 10" id="KW-0131">Cell cycle</keyword>
<dbReference type="Pfam" id="PF08245">
    <property type="entry name" value="Mur_ligase_M"/>
    <property type="match status" value="1"/>
</dbReference>
<organism evidence="15 16">
    <name type="scientific">Agitococcus lubricus</name>
    <dbReference type="NCBI Taxonomy" id="1077255"/>
    <lineage>
        <taxon>Bacteria</taxon>
        <taxon>Pseudomonadati</taxon>
        <taxon>Pseudomonadota</taxon>
        <taxon>Gammaproteobacteria</taxon>
        <taxon>Moraxellales</taxon>
        <taxon>Moraxellaceae</taxon>
        <taxon>Agitococcus</taxon>
    </lineage>
</organism>
<keyword evidence="5 10" id="KW-0067">ATP-binding</keyword>
<dbReference type="SUPFAM" id="SSF53623">
    <property type="entry name" value="MurD-like peptide ligases, catalytic domain"/>
    <property type="match status" value="1"/>
</dbReference>
<dbReference type="GO" id="GO:0005737">
    <property type="term" value="C:cytoplasm"/>
    <property type="evidence" value="ECO:0007669"/>
    <property type="project" value="UniProtKB-SubCell"/>
</dbReference>
<dbReference type="InterPro" id="IPR005863">
    <property type="entry name" value="UDP-N-AcMur_synth"/>
</dbReference>
<reference evidence="15 16" key="1">
    <citation type="submission" date="2018-04" db="EMBL/GenBank/DDBJ databases">
        <title>Genomic Encyclopedia of Archaeal and Bacterial Type Strains, Phase II (KMG-II): from individual species to whole genera.</title>
        <authorList>
            <person name="Goeker M."/>
        </authorList>
    </citation>
    <scope>NUCLEOTIDE SEQUENCE [LARGE SCALE GENOMIC DNA]</scope>
    <source>
        <strain evidence="15 16">DSM 5822</strain>
    </source>
</reference>
<feature type="domain" description="Mur ligase C-terminal" evidence="13">
    <location>
        <begin position="313"/>
        <end position="431"/>
    </location>
</feature>
<comment type="caution">
    <text evidence="15">The sequence shown here is derived from an EMBL/GenBank/DDBJ whole genome shotgun (WGS) entry which is preliminary data.</text>
</comment>
<evidence type="ECO:0000256" key="11">
    <source>
        <dbReference type="RuleBase" id="RU004136"/>
    </source>
</evidence>
<evidence type="ECO:0000256" key="5">
    <source>
        <dbReference type="ARBA" id="ARBA00022840"/>
    </source>
</evidence>